<sequence length="427" mass="45763">MRGRVVFGFCGVAVLLAAALGGCGEAGPNNAARSWAPQLSPSPRPFFHTVHCAAKTELPAPFDRIDPCDPIAVVTAGVSILLDWDPTADPTPAAAASTQQRLAAPLLTPSEIKSVSADPTGVIGYSTVAQHDWDSWRQRGLRVRATVGYKPDSDYVVRIHRDLVDVSGRVVETPKTDCAAPDGVTRVPCWLPDLDSAIVLELDRATGYRIAGLSAGSGIGQSAIPGAGSATELDDTVEWLMLQSSEANKLTDRGDGPTPPLHPDLDRNYIAAQRTQPDSRQAPTCEQLGTGDPLVPNWTTYRTRTLGTLGYEHSDIDETVWQYQNPEPTTQVLAAAINALTTCVATPPQVPDFSHPSAGDRGSLAYLVSDIRTTQDTVTWHVAQNKYGLQEDRILRIAGNTVITFRAPANVPIDLLAAEVTHRATNR</sequence>
<name>A0ABX8CQZ8_9NOCA</name>
<dbReference type="EMBL" id="CP074371">
    <property type="protein sequence ID" value="QVI20635.1"/>
    <property type="molecule type" value="Genomic_DNA"/>
</dbReference>
<dbReference type="RefSeq" id="WP_213556743.1">
    <property type="nucleotide sequence ID" value="NZ_JBHZDI010000099.1"/>
</dbReference>
<keyword evidence="1" id="KW-0732">Signal</keyword>
<evidence type="ECO:0000313" key="2">
    <source>
        <dbReference type="EMBL" id="QVI20635.1"/>
    </source>
</evidence>
<feature type="signal peptide" evidence="1">
    <location>
        <begin position="1"/>
        <end position="31"/>
    </location>
</feature>
<evidence type="ECO:0000313" key="3">
    <source>
        <dbReference type="Proteomes" id="UP000683310"/>
    </source>
</evidence>
<protein>
    <submittedName>
        <fullName evidence="2">Uncharacterized protein</fullName>
    </submittedName>
</protein>
<reference evidence="2 3" key="1">
    <citation type="submission" date="2021-04" db="EMBL/GenBank/DDBJ databases">
        <title>Nocardia tengchongensis.</title>
        <authorList>
            <person name="Zhuang k."/>
            <person name="Ran Y."/>
            <person name="Li W."/>
        </authorList>
    </citation>
    <scope>NUCLEOTIDE SEQUENCE [LARGE SCALE GENOMIC DNA]</scope>
    <source>
        <strain evidence="2 3">CFH S0057</strain>
    </source>
</reference>
<feature type="chain" id="PRO_5046327192" evidence="1">
    <location>
        <begin position="32"/>
        <end position="427"/>
    </location>
</feature>
<accession>A0ABX8CQZ8</accession>
<keyword evidence="3" id="KW-1185">Reference proteome</keyword>
<organism evidence="2 3">
    <name type="scientific">Nocardia tengchongensis</name>
    <dbReference type="NCBI Taxonomy" id="2055889"/>
    <lineage>
        <taxon>Bacteria</taxon>
        <taxon>Bacillati</taxon>
        <taxon>Actinomycetota</taxon>
        <taxon>Actinomycetes</taxon>
        <taxon>Mycobacteriales</taxon>
        <taxon>Nocardiaceae</taxon>
        <taxon>Nocardia</taxon>
    </lineage>
</organism>
<gene>
    <name evidence="2" type="ORF">KHQ06_31670</name>
</gene>
<evidence type="ECO:0000256" key="1">
    <source>
        <dbReference type="SAM" id="SignalP"/>
    </source>
</evidence>
<dbReference type="PROSITE" id="PS51257">
    <property type="entry name" value="PROKAR_LIPOPROTEIN"/>
    <property type="match status" value="1"/>
</dbReference>
<dbReference type="Proteomes" id="UP000683310">
    <property type="component" value="Chromosome"/>
</dbReference>
<proteinExistence type="predicted"/>